<dbReference type="Gramene" id="TraesCS2A02G525600.1">
    <property type="protein sequence ID" value="TraesCS2A02G525600.1"/>
    <property type="gene ID" value="TraesCS2A02G525600"/>
</dbReference>
<accession>A0A3B6B751</accession>
<dbReference type="RefSeq" id="XP_044454115.1">
    <property type="nucleotide sequence ID" value="XM_044598180.1"/>
</dbReference>
<dbReference type="EnsemblPlants" id="TraesCS2A02G525600.1">
    <property type="protein sequence ID" value="TraesCS2A02G525600.1"/>
    <property type="gene ID" value="TraesCS2A02G525600"/>
</dbReference>
<gene>
    <name evidence="1" type="primary">LOC123186413</name>
</gene>
<reference evidence="1" key="1">
    <citation type="submission" date="2018-08" db="EMBL/GenBank/DDBJ databases">
        <authorList>
            <person name="Rossello M."/>
        </authorList>
    </citation>
    <scope>NUCLEOTIDE SEQUENCE [LARGE SCALE GENOMIC DNA]</scope>
    <source>
        <strain evidence="1">cv. Chinese Spring</strain>
    </source>
</reference>
<sequence>MASLLSSSVLLPVGHPTSRCSAGGRLLSTKVWGLLSLAAPEDTKVCGLLPVPATSRGSAHVVLAVPEGATGGFLSFEAPEDTKVWGLLPANATKATRGNGIVALAVPEGASGGWGLLPANATKTSRGVLALAVPAGGWDLPPANATKTTRGNGVVAFAWPEEGVNRWSGWGPLPEGAPAEDVKAFYAQDFINRVDKIGTINSYALFGHADILEVAAEAAERCIQVVDLLQPVLVDQFASRPRALGVTTTLSVGLVEHCRIVLSECEEGYVREHPLREAFYGLNALNRRGYPKPALVTASRTEADKVAYFKHLADEFKELALEVEASVKEWIDSDSGKSARWFDQPVKMRFDD</sequence>
<evidence type="ECO:0000313" key="1">
    <source>
        <dbReference type="EnsemblPlants" id="TraesCS2A02G525600.1"/>
    </source>
</evidence>
<keyword evidence="2" id="KW-1185">Reference proteome</keyword>
<proteinExistence type="predicted"/>
<reference evidence="1" key="2">
    <citation type="submission" date="2018-10" db="UniProtKB">
        <authorList>
            <consortium name="EnsemblPlants"/>
        </authorList>
    </citation>
    <scope>IDENTIFICATION</scope>
</reference>
<dbReference type="Gramene" id="TraesCS2A03G1219600.1">
    <property type="protein sequence ID" value="TraesCS2A03G1219600.1.CDS"/>
    <property type="gene ID" value="TraesCS2A03G1219600"/>
</dbReference>
<dbReference type="OrthoDB" id="10278724at2759"/>
<dbReference type="AlphaFoldDB" id="A0A3B6B751"/>
<evidence type="ECO:0000313" key="2">
    <source>
        <dbReference type="Proteomes" id="UP000019116"/>
    </source>
</evidence>
<organism evidence="1">
    <name type="scientific">Triticum aestivum</name>
    <name type="common">Wheat</name>
    <dbReference type="NCBI Taxonomy" id="4565"/>
    <lineage>
        <taxon>Eukaryota</taxon>
        <taxon>Viridiplantae</taxon>
        <taxon>Streptophyta</taxon>
        <taxon>Embryophyta</taxon>
        <taxon>Tracheophyta</taxon>
        <taxon>Spermatophyta</taxon>
        <taxon>Magnoliopsida</taxon>
        <taxon>Liliopsida</taxon>
        <taxon>Poales</taxon>
        <taxon>Poaceae</taxon>
        <taxon>BOP clade</taxon>
        <taxon>Pooideae</taxon>
        <taxon>Triticodae</taxon>
        <taxon>Triticeae</taxon>
        <taxon>Triticinae</taxon>
        <taxon>Triticum</taxon>
    </lineage>
</organism>
<dbReference type="Proteomes" id="UP000019116">
    <property type="component" value="Chromosome 2A"/>
</dbReference>
<protein>
    <submittedName>
        <fullName evidence="1">Uncharacterized protein</fullName>
    </submittedName>
</protein>
<name>A0A3B6B751_WHEAT</name>
<dbReference type="GeneID" id="123186413"/>